<keyword evidence="2" id="KW-1185">Reference proteome</keyword>
<organism evidence="1 2">
    <name type="scientific">Methylobacterium thuringiense</name>
    <dbReference type="NCBI Taxonomy" id="1003091"/>
    <lineage>
        <taxon>Bacteria</taxon>
        <taxon>Pseudomonadati</taxon>
        <taxon>Pseudomonadota</taxon>
        <taxon>Alphaproteobacteria</taxon>
        <taxon>Hyphomicrobiales</taxon>
        <taxon>Methylobacteriaceae</taxon>
        <taxon>Methylobacterium</taxon>
    </lineage>
</organism>
<dbReference type="Gene3D" id="3.10.450.530">
    <property type="entry name" value="Ribonuclease toxin, BrnT, of type II toxin-antitoxin system"/>
    <property type="match status" value="1"/>
</dbReference>
<comment type="caution">
    <text evidence="1">The sequence shown here is derived from an EMBL/GenBank/DDBJ whole genome shotgun (WGS) entry which is preliminary data.</text>
</comment>
<protein>
    <recommendedName>
        <fullName evidence="3">BrnT family toxin</fullName>
    </recommendedName>
</protein>
<sequence length="91" mass="10009">MTIIYDESKRQANIAKHGFDFSEFEAAFSFDRFVTLPAKASRTGRIRFTLVGTWKGATVVVAIVSPLGTEAVSLVSIRHANAKERAVHDQA</sequence>
<evidence type="ECO:0008006" key="3">
    <source>
        <dbReference type="Google" id="ProtNLM"/>
    </source>
</evidence>
<accession>A0ABQ4TMU2</accession>
<evidence type="ECO:0000313" key="2">
    <source>
        <dbReference type="Proteomes" id="UP001055101"/>
    </source>
</evidence>
<reference evidence="1" key="2">
    <citation type="submission" date="2021-08" db="EMBL/GenBank/DDBJ databases">
        <authorList>
            <person name="Tani A."/>
            <person name="Ola A."/>
            <person name="Ogura Y."/>
            <person name="Katsura K."/>
            <person name="Hayashi T."/>
        </authorList>
    </citation>
    <scope>NUCLEOTIDE SEQUENCE</scope>
    <source>
        <strain evidence="1">DSM 23674</strain>
    </source>
</reference>
<dbReference type="RefSeq" id="WP_147818628.1">
    <property type="nucleotide sequence ID" value="NZ_BPRA01000008.1"/>
</dbReference>
<dbReference type="Pfam" id="PF04365">
    <property type="entry name" value="BrnT_toxin"/>
    <property type="match status" value="1"/>
</dbReference>
<reference evidence="1" key="1">
    <citation type="journal article" date="2021" name="Front. Microbiol.">
        <title>Comprehensive Comparative Genomics and Phenotyping of Methylobacterium Species.</title>
        <authorList>
            <person name="Alessa O."/>
            <person name="Ogura Y."/>
            <person name="Fujitani Y."/>
            <person name="Takami H."/>
            <person name="Hayashi T."/>
            <person name="Sahin N."/>
            <person name="Tani A."/>
        </authorList>
    </citation>
    <scope>NUCLEOTIDE SEQUENCE</scope>
    <source>
        <strain evidence="1">DSM 23674</strain>
    </source>
</reference>
<dbReference type="Proteomes" id="UP001055101">
    <property type="component" value="Unassembled WGS sequence"/>
</dbReference>
<evidence type="ECO:0000313" key="1">
    <source>
        <dbReference type="EMBL" id="GJE55417.1"/>
    </source>
</evidence>
<name>A0ABQ4TMU2_9HYPH</name>
<gene>
    <name evidence="1" type="ORF">EKPJFOCH_1908</name>
</gene>
<dbReference type="InterPro" id="IPR007460">
    <property type="entry name" value="BrnT_toxin"/>
</dbReference>
<dbReference type="InterPro" id="IPR038573">
    <property type="entry name" value="BrnT_sf"/>
</dbReference>
<dbReference type="EMBL" id="BPRA01000008">
    <property type="protein sequence ID" value="GJE55417.1"/>
    <property type="molecule type" value="Genomic_DNA"/>
</dbReference>
<proteinExistence type="predicted"/>